<sequence length="537" mass="57271">MAAPTLQPGAVPLCKAVPLKGSVTVTDVQAGSNTCHVWDQGHFALVLGGAGNGGVVAEAGVEAGALRGGARRGRHGAPGASPGGGAEHPAAQVEGGGDGAAGVRGGGARRRCPSPPPVLPTAGTDGGGGGAVPPRQPHPAPKLPTAASAVASLQDNSDRGDWQLSTPPLRPAFSTHRHPWLRALPCRPPLRHPWPRQALRAARRQEEKERDKGERGGGRKILCCRPIRFPRLYLLRIRIRIPFPLQTKNEIQSFDLDEQDQSPPLSQAMDAAAAAMVLLDRSVRFIDEVADVMKERGISHLDGDAAISAACAGITDWEERKASEERAIEAESLHYRAERDAAAEAVIRRRKAGGGGVTKMSFLSPGDLFERDGDILEGIDPDPPVVADVPGVSSLVFRLSSARTPADFERATYVAGADHNVVVVGAGHGHRFYLVYDAWANSLSTKSTEARHHRYGGARLPEERRSMCSGGDGVIRFVSIDDGEHPNDLTLTTWSLTMAPELKQWKQEAALVDKPFLVPVHNPLIVPVMQLGLRIQD</sequence>
<reference evidence="3" key="1">
    <citation type="journal article" date="2005" name="BMC Biol.">
        <title>The sequence of rice chromosomes 11 and 12, rich in disease resistance genes and recent gene duplications.</title>
        <authorList>
            <consortium name="The rice chromosomes 11 and 12 sequencing consortia"/>
        </authorList>
    </citation>
    <scope>NUCLEOTIDE SEQUENCE [LARGE SCALE GENOMIC DNA]</scope>
</reference>
<evidence type="ECO:0000313" key="3">
    <source>
        <dbReference type="EMBL" id="ABA95904.1"/>
    </source>
</evidence>
<protein>
    <submittedName>
        <fullName evidence="3">Transposon protein, putative, unclassified</fullName>
    </submittedName>
</protein>
<dbReference type="EMBL" id="DP000011">
    <property type="protein sequence ID" value="ABA95904.1"/>
    <property type="molecule type" value="Genomic_DNA"/>
</dbReference>
<reference evidence="3" key="2">
    <citation type="submission" date="2005-04" db="EMBL/GenBank/DDBJ databases">
        <authorList>
            <person name="Buell C.R."/>
            <person name="Wing R.A."/>
            <person name="McCombie W.A."/>
            <person name="Ouyang S."/>
        </authorList>
    </citation>
    <scope>NUCLEOTIDE SEQUENCE</scope>
</reference>
<gene>
    <name evidence="3" type="ordered locus">LOC_Os12g06960</name>
</gene>
<reference evidence="3" key="3">
    <citation type="submission" date="2006-01" db="EMBL/GenBank/DDBJ databases">
        <authorList>
            <person name="Buell R."/>
        </authorList>
    </citation>
    <scope>NUCLEOTIDE SEQUENCE</scope>
</reference>
<feature type="region of interest" description="Disordered" evidence="1">
    <location>
        <begin position="67"/>
        <end position="170"/>
    </location>
</feature>
<evidence type="ECO:0000259" key="2">
    <source>
        <dbReference type="Pfam" id="PF07762"/>
    </source>
</evidence>
<name>Q2QX73_ORYSJ</name>
<feature type="domain" description="DUF1618" evidence="2">
    <location>
        <begin position="455"/>
        <end position="510"/>
    </location>
</feature>
<accession>Q2QX73</accession>
<dbReference type="AlphaFoldDB" id="Q2QX73"/>
<feature type="compositionally biased region" description="Gly residues" evidence="1">
    <location>
        <begin position="94"/>
        <end position="106"/>
    </location>
</feature>
<organism evidence="3">
    <name type="scientific">Oryza sativa subsp. japonica</name>
    <name type="common">Rice</name>
    <dbReference type="NCBI Taxonomy" id="39947"/>
    <lineage>
        <taxon>Eukaryota</taxon>
        <taxon>Viridiplantae</taxon>
        <taxon>Streptophyta</taxon>
        <taxon>Embryophyta</taxon>
        <taxon>Tracheophyta</taxon>
        <taxon>Spermatophyta</taxon>
        <taxon>Magnoliopsida</taxon>
        <taxon>Liliopsida</taxon>
        <taxon>Poales</taxon>
        <taxon>Poaceae</taxon>
        <taxon>BOP clade</taxon>
        <taxon>Oryzoideae</taxon>
        <taxon>Oryzeae</taxon>
        <taxon>Oryzinae</taxon>
        <taxon>Oryza</taxon>
        <taxon>Oryza sativa</taxon>
    </lineage>
</organism>
<proteinExistence type="predicted"/>
<evidence type="ECO:0000256" key="1">
    <source>
        <dbReference type="SAM" id="MobiDB-lite"/>
    </source>
</evidence>
<dbReference type="InterPro" id="IPR011676">
    <property type="entry name" value="DUF1618"/>
</dbReference>
<dbReference type="Pfam" id="PF07762">
    <property type="entry name" value="DUF1618"/>
    <property type="match status" value="1"/>
</dbReference>